<protein>
    <submittedName>
        <fullName evidence="1">Uncharacterized protein</fullName>
    </submittedName>
</protein>
<keyword evidence="2" id="KW-1185">Reference proteome</keyword>
<organism evidence="1 2">
    <name type="scientific">Salarias fasciatus</name>
    <name type="common">Jewelled blenny</name>
    <name type="synonym">Blennius fasciatus</name>
    <dbReference type="NCBI Taxonomy" id="181472"/>
    <lineage>
        <taxon>Eukaryota</taxon>
        <taxon>Metazoa</taxon>
        <taxon>Chordata</taxon>
        <taxon>Craniata</taxon>
        <taxon>Vertebrata</taxon>
        <taxon>Euteleostomi</taxon>
        <taxon>Actinopterygii</taxon>
        <taxon>Neopterygii</taxon>
        <taxon>Teleostei</taxon>
        <taxon>Neoteleostei</taxon>
        <taxon>Acanthomorphata</taxon>
        <taxon>Ovalentaria</taxon>
        <taxon>Blenniimorphae</taxon>
        <taxon>Blenniiformes</taxon>
        <taxon>Blennioidei</taxon>
        <taxon>Blenniidae</taxon>
        <taxon>Salariinae</taxon>
        <taxon>Salarias</taxon>
    </lineage>
</organism>
<evidence type="ECO:0000313" key="1">
    <source>
        <dbReference type="Ensembl" id="ENSSFAP00005011316.1"/>
    </source>
</evidence>
<name>A0A672FWY8_SALFA</name>
<proteinExistence type="predicted"/>
<evidence type="ECO:0000313" key="2">
    <source>
        <dbReference type="Proteomes" id="UP000472267"/>
    </source>
</evidence>
<dbReference type="InParanoid" id="A0A672FWY8"/>
<reference evidence="1" key="2">
    <citation type="submission" date="2025-08" db="UniProtKB">
        <authorList>
            <consortium name="Ensembl"/>
        </authorList>
    </citation>
    <scope>IDENTIFICATION</scope>
</reference>
<dbReference type="Gene3D" id="1.10.8.20">
    <property type="entry name" value="N-terminal domain of phosphatidylinositol transfer protein sec14p"/>
    <property type="match status" value="1"/>
</dbReference>
<reference evidence="1" key="3">
    <citation type="submission" date="2025-09" db="UniProtKB">
        <authorList>
            <consortium name="Ensembl"/>
        </authorList>
    </citation>
    <scope>IDENTIFICATION</scope>
</reference>
<dbReference type="Proteomes" id="UP000472267">
    <property type="component" value="Chromosome 1"/>
</dbReference>
<dbReference type="Ensembl" id="ENSSFAT00005011794.1">
    <property type="protein sequence ID" value="ENSSFAP00005011316.1"/>
    <property type="gene ID" value="ENSSFAG00005006334.1"/>
</dbReference>
<accession>A0A672FWY8</accession>
<sequence length="94" mass="10591">MSDLTGSFRMVSEDEQAMRAKLEHLTVKDHGPVFGPCHKLPGHTVQKAKDELNETEERRASSLKDLRVMMKERAAEGDDLAKLVLDRFGDKPTL</sequence>
<dbReference type="AlphaFoldDB" id="A0A672FWY8"/>
<reference evidence="1" key="1">
    <citation type="submission" date="2019-06" db="EMBL/GenBank/DDBJ databases">
        <authorList>
            <consortium name="Wellcome Sanger Institute Data Sharing"/>
        </authorList>
    </citation>
    <scope>NUCLEOTIDE SEQUENCE [LARGE SCALE GENOMIC DNA]</scope>
</reference>